<keyword evidence="5 12" id="KW-1133">Transmembrane helix</keyword>
<evidence type="ECO:0000256" key="10">
    <source>
        <dbReference type="ARBA" id="ARBA00023303"/>
    </source>
</evidence>
<comment type="similarity">
    <text evidence="11">Belongs to the amiloride-sensitive sodium channel (TC 1.A.6) family.</text>
</comment>
<keyword evidence="10 11" id="KW-0407">Ion channel</keyword>
<dbReference type="InterPro" id="IPR001873">
    <property type="entry name" value="ENaC"/>
</dbReference>
<keyword evidence="9 11" id="KW-0739">Sodium transport</keyword>
<evidence type="ECO:0000256" key="3">
    <source>
        <dbReference type="ARBA" id="ARBA00022461"/>
    </source>
</evidence>
<evidence type="ECO:0000313" key="13">
    <source>
        <dbReference type="EMBL" id="CAF0708689.1"/>
    </source>
</evidence>
<proteinExistence type="inferred from homology"/>
<keyword evidence="7 11" id="KW-0406">Ion transport</keyword>
<keyword evidence="3 11" id="KW-0894">Sodium channel</keyword>
<dbReference type="EMBL" id="CAJNOC010000035">
    <property type="protein sequence ID" value="CAF0708689.1"/>
    <property type="molecule type" value="Genomic_DNA"/>
</dbReference>
<evidence type="ECO:0000256" key="9">
    <source>
        <dbReference type="ARBA" id="ARBA00023201"/>
    </source>
</evidence>
<accession>A0A813MBN8</accession>
<evidence type="ECO:0000256" key="4">
    <source>
        <dbReference type="ARBA" id="ARBA00022692"/>
    </source>
</evidence>
<organism evidence="13 14">
    <name type="scientific">Brachionus calyciflorus</name>
    <dbReference type="NCBI Taxonomy" id="104777"/>
    <lineage>
        <taxon>Eukaryota</taxon>
        <taxon>Metazoa</taxon>
        <taxon>Spiralia</taxon>
        <taxon>Gnathifera</taxon>
        <taxon>Rotifera</taxon>
        <taxon>Eurotatoria</taxon>
        <taxon>Monogononta</taxon>
        <taxon>Pseudotrocha</taxon>
        <taxon>Ploima</taxon>
        <taxon>Brachionidae</taxon>
        <taxon>Brachionus</taxon>
    </lineage>
</organism>
<gene>
    <name evidence="13" type="ORF">OXX778_LOCUS661</name>
</gene>
<evidence type="ECO:0000256" key="6">
    <source>
        <dbReference type="ARBA" id="ARBA00023053"/>
    </source>
</evidence>
<evidence type="ECO:0000313" key="14">
    <source>
        <dbReference type="Proteomes" id="UP000663879"/>
    </source>
</evidence>
<dbReference type="GO" id="GO:0015280">
    <property type="term" value="F:ligand-gated sodium channel activity"/>
    <property type="evidence" value="ECO:0007669"/>
    <property type="project" value="TreeGrafter"/>
</dbReference>
<sequence>MFQTIINRDRVKPEDSSEKDNFYTNRKLQIQKFEDSRKEEIQKFNEKRNDLVKSFQANRSNLNASDFKKTDSTGNTTTVALDASFSLVDNLKTKKPKHARKLIKEKLLYWSSNTTSHGIPNIVRLDSKVLKITWLICFLASLGYCIYTIGIIIQDFLQFDVLINQQVVTDSPIEFPAVTVCNLNPFDRRNAQAYIDKTLEKNKISYVNDINKIDINPKLVNTLIKSSIKGDSNLTSKSIENIGFHIDYMLLTCYFNDVPCNNSDFIWRYDFDYVNCYTFNSGFDQYGNKVPIKKVNDAGSDQSLKLELFLGYDLTQSQYILNSGARVVVHNQSVDPIISSEGIDVPTGFQTNLGIKRSFLFKLDSPYSDCIKDTKSPDSHDSLYYKSIFTKLNMTIYRQKICMRLCLQDFILRKCACLDGSLPNIFVNETICQDIDSLECVADSRMEYFSSQESSSCSQCPLECDSSNFQMTASSSRYPTRYYQNYLSARTNILSRFPTGTSASEITKSTVLLNVFYEDLATTYTNEIPAVTPVSLLGNVGGNLGLFIGISLLTFVEIIEFLIELFFILFNKIFKN</sequence>
<dbReference type="PANTHER" id="PTHR11690:SF248">
    <property type="entry name" value="PICKPOCKET 17, ISOFORM A"/>
    <property type="match status" value="1"/>
</dbReference>
<dbReference type="PANTHER" id="PTHR11690">
    <property type="entry name" value="AMILORIDE-SENSITIVE SODIUM CHANNEL-RELATED"/>
    <property type="match status" value="1"/>
</dbReference>
<dbReference type="PRINTS" id="PR01078">
    <property type="entry name" value="AMINACHANNEL"/>
</dbReference>
<evidence type="ECO:0000256" key="5">
    <source>
        <dbReference type="ARBA" id="ARBA00022989"/>
    </source>
</evidence>
<evidence type="ECO:0000256" key="2">
    <source>
        <dbReference type="ARBA" id="ARBA00022448"/>
    </source>
</evidence>
<dbReference type="Proteomes" id="UP000663879">
    <property type="component" value="Unassembled WGS sequence"/>
</dbReference>
<dbReference type="OrthoDB" id="6021021at2759"/>
<protein>
    <submittedName>
        <fullName evidence="13">Uncharacterized protein</fullName>
    </submittedName>
</protein>
<reference evidence="13" key="1">
    <citation type="submission" date="2021-02" db="EMBL/GenBank/DDBJ databases">
        <authorList>
            <person name="Nowell W R."/>
        </authorList>
    </citation>
    <scope>NUCLEOTIDE SEQUENCE</scope>
    <source>
        <strain evidence="13">Ploen Becks lab</strain>
    </source>
</reference>
<evidence type="ECO:0000256" key="1">
    <source>
        <dbReference type="ARBA" id="ARBA00004141"/>
    </source>
</evidence>
<dbReference type="GO" id="GO:0005886">
    <property type="term" value="C:plasma membrane"/>
    <property type="evidence" value="ECO:0007669"/>
    <property type="project" value="TreeGrafter"/>
</dbReference>
<name>A0A813MBN8_9BILA</name>
<keyword evidence="8 12" id="KW-0472">Membrane</keyword>
<keyword evidence="6" id="KW-0915">Sodium</keyword>
<evidence type="ECO:0000256" key="8">
    <source>
        <dbReference type="ARBA" id="ARBA00023136"/>
    </source>
</evidence>
<feature type="transmembrane region" description="Helical" evidence="12">
    <location>
        <begin position="132"/>
        <end position="153"/>
    </location>
</feature>
<feature type="transmembrane region" description="Helical" evidence="12">
    <location>
        <begin position="544"/>
        <end position="570"/>
    </location>
</feature>
<evidence type="ECO:0000256" key="11">
    <source>
        <dbReference type="RuleBase" id="RU000679"/>
    </source>
</evidence>
<dbReference type="Gene3D" id="1.10.287.770">
    <property type="entry name" value="YojJ-like"/>
    <property type="match status" value="1"/>
</dbReference>
<evidence type="ECO:0000256" key="7">
    <source>
        <dbReference type="ARBA" id="ARBA00023065"/>
    </source>
</evidence>
<dbReference type="Pfam" id="PF00858">
    <property type="entry name" value="ASC"/>
    <property type="match status" value="1"/>
</dbReference>
<keyword evidence="2 11" id="KW-0813">Transport</keyword>
<comment type="subcellular location">
    <subcellularLocation>
        <location evidence="1">Membrane</location>
        <topology evidence="1">Multi-pass membrane protein</topology>
    </subcellularLocation>
</comment>
<evidence type="ECO:0000256" key="12">
    <source>
        <dbReference type="SAM" id="Phobius"/>
    </source>
</evidence>
<dbReference type="AlphaFoldDB" id="A0A813MBN8"/>
<dbReference type="Gene3D" id="2.60.470.10">
    <property type="entry name" value="Acid-sensing ion channels like domains"/>
    <property type="match status" value="1"/>
</dbReference>
<comment type="caution">
    <text evidence="13">The sequence shown here is derived from an EMBL/GenBank/DDBJ whole genome shotgun (WGS) entry which is preliminary data.</text>
</comment>
<keyword evidence="14" id="KW-1185">Reference proteome</keyword>
<keyword evidence="4 11" id="KW-0812">Transmembrane</keyword>